<reference evidence="1 2" key="1">
    <citation type="submission" date="2024-01" db="EMBL/GenBank/DDBJ databases">
        <title>Genome assemblies of Stephania.</title>
        <authorList>
            <person name="Yang L."/>
        </authorList>
    </citation>
    <scope>NUCLEOTIDE SEQUENCE [LARGE SCALE GENOMIC DNA]</scope>
    <source>
        <strain evidence="1">YNDBR</strain>
        <tissue evidence="1">Leaf</tissue>
    </source>
</reference>
<evidence type="ECO:0000313" key="1">
    <source>
        <dbReference type="EMBL" id="KAK9121625.1"/>
    </source>
</evidence>
<dbReference type="Proteomes" id="UP001420932">
    <property type="component" value="Unassembled WGS sequence"/>
</dbReference>
<accession>A0AAP0IUG5</accession>
<organism evidence="1 2">
    <name type="scientific">Stephania yunnanensis</name>
    <dbReference type="NCBI Taxonomy" id="152371"/>
    <lineage>
        <taxon>Eukaryota</taxon>
        <taxon>Viridiplantae</taxon>
        <taxon>Streptophyta</taxon>
        <taxon>Embryophyta</taxon>
        <taxon>Tracheophyta</taxon>
        <taxon>Spermatophyta</taxon>
        <taxon>Magnoliopsida</taxon>
        <taxon>Ranunculales</taxon>
        <taxon>Menispermaceae</taxon>
        <taxon>Menispermoideae</taxon>
        <taxon>Cissampelideae</taxon>
        <taxon>Stephania</taxon>
    </lineage>
</organism>
<comment type="caution">
    <text evidence="1">The sequence shown here is derived from an EMBL/GenBank/DDBJ whole genome shotgun (WGS) entry which is preliminary data.</text>
</comment>
<sequence>MATRLEGLIDHQRRGKWKGTMTRRRLIAMRRKRKEREISLSRLVISKKELEMKPSIEGMILEGDLTMQFGVGIGLSRCSKRDFQGCRDLDN</sequence>
<evidence type="ECO:0000313" key="2">
    <source>
        <dbReference type="Proteomes" id="UP001420932"/>
    </source>
</evidence>
<gene>
    <name evidence="1" type="ORF">Syun_019242</name>
</gene>
<dbReference type="AlphaFoldDB" id="A0AAP0IUG5"/>
<proteinExistence type="predicted"/>
<name>A0AAP0IUG5_9MAGN</name>
<protein>
    <submittedName>
        <fullName evidence="1">Uncharacterized protein</fullName>
    </submittedName>
</protein>
<dbReference type="EMBL" id="JBBNAF010000008">
    <property type="protein sequence ID" value="KAK9121625.1"/>
    <property type="molecule type" value="Genomic_DNA"/>
</dbReference>
<keyword evidence="2" id="KW-1185">Reference proteome</keyword>